<proteinExistence type="predicted"/>
<dbReference type="OrthoDB" id="8163830at2"/>
<dbReference type="Proteomes" id="UP000053675">
    <property type="component" value="Unassembled WGS sequence"/>
</dbReference>
<reference evidence="2 3" key="1">
    <citation type="submission" date="2014-05" db="EMBL/GenBank/DDBJ databases">
        <title>Draft Genome Sequence of Nitratireductor basaltis Strain UMTGB225, A Marine Bacterium Isolated from Green Barrel Tunicate.</title>
        <authorList>
            <person name="Gan H.Y."/>
        </authorList>
    </citation>
    <scope>NUCLEOTIDE SEQUENCE [LARGE SCALE GENOMIC DNA]</scope>
    <source>
        <strain evidence="2 3">UMTGB225</strain>
    </source>
</reference>
<feature type="transmembrane region" description="Helical" evidence="1">
    <location>
        <begin position="57"/>
        <end position="79"/>
    </location>
</feature>
<sequence length="125" mass="13608">MGDLRDWAKEPQPRPSPTGTLAYVAAGVLIWGVQFMGVYALHTLLCRLGFSQEVTRWVVLAATAVTMLLIGMILLRINAFARLLGLSEHMDRRKAYDTVAQFGLVLALFAVAWTGIAAALLSSCT</sequence>
<keyword evidence="1" id="KW-0812">Transmembrane</keyword>
<dbReference type="EMBL" id="JMQM01000001">
    <property type="protein sequence ID" value="KFB10141.1"/>
    <property type="molecule type" value="Genomic_DNA"/>
</dbReference>
<feature type="transmembrane region" description="Helical" evidence="1">
    <location>
        <begin position="99"/>
        <end position="121"/>
    </location>
</feature>
<feature type="transmembrane region" description="Helical" evidence="1">
    <location>
        <begin position="20"/>
        <end position="45"/>
    </location>
</feature>
<name>A0A084UB05_9HYPH</name>
<accession>A0A084UB05</accession>
<dbReference type="eggNOG" id="ENOG5030RBS">
    <property type="taxonomic scope" value="Bacteria"/>
</dbReference>
<organism evidence="2 3">
    <name type="scientific">Nitratireductor basaltis</name>
    <dbReference type="NCBI Taxonomy" id="472175"/>
    <lineage>
        <taxon>Bacteria</taxon>
        <taxon>Pseudomonadati</taxon>
        <taxon>Pseudomonadota</taxon>
        <taxon>Alphaproteobacteria</taxon>
        <taxon>Hyphomicrobiales</taxon>
        <taxon>Phyllobacteriaceae</taxon>
        <taxon>Nitratireductor</taxon>
    </lineage>
</organism>
<dbReference type="PATRIC" id="fig|472175.3.peg.1178"/>
<keyword evidence="1" id="KW-1133">Transmembrane helix</keyword>
<keyword evidence="1" id="KW-0472">Membrane</keyword>
<dbReference type="STRING" id="472175.EL18_01171"/>
<evidence type="ECO:0000256" key="1">
    <source>
        <dbReference type="SAM" id="Phobius"/>
    </source>
</evidence>
<evidence type="ECO:0000313" key="3">
    <source>
        <dbReference type="Proteomes" id="UP000053675"/>
    </source>
</evidence>
<keyword evidence="3" id="KW-1185">Reference proteome</keyword>
<comment type="caution">
    <text evidence="2">The sequence shown here is derived from an EMBL/GenBank/DDBJ whole genome shotgun (WGS) entry which is preliminary data.</text>
</comment>
<gene>
    <name evidence="2" type="ORF">EL18_01171</name>
</gene>
<evidence type="ECO:0008006" key="4">
    <source>
        <dbReference type="Google" id="ProtNLM"/>
    </source>
</evidence>
<evidence type="ECO:0000313" key="2">
    <source>
        <dbReference type="EMBL" id="KFB10141.1"/>
    </source>
</evidence>
<dbReference type="RefSeq" id="WP_152552957.1">
    <property type="nucleotide sequence ID" value="NZ_JMQM01000001.1"/>
</dbReference>
<dbReference type="AlphaFoldDB" id="A0A084UB05"/>
<protein>
    <recommendedName>
        <fullName evidence="4">Transmembrane protein</fullName>
    </recommendedName>
</protein>